<keyword evidence="13" id="KW-1185">Reference proteome</keyword>
<feature type="domain" description="Quinate/shikimate 5-dehydrogenase/glutamyl-tRNA reductase" evidence="9">
    <location>
        <begin position="114"/>
        <end position="194"/>
    </location>
</feature>
<feature type="domain" description="Shikimate dehydrogenase substrate binding N-terminal" evidence="10">
    <location>
        <begin position="8"/>
        <end position="90"/>
    </location>
</feature>
<feature type="binding site" evidence="8">
    <location>
        <begin position="16"/>
        <end position="18"/>
    </location>
    <ligand>
        <name>shikimate</name>
        <dbReference type="ChEBI" id="CHEBI:36208"/>
    </ligand>
</feature>
<keyword evidence="5 8" id="KW-0560">Oxidoreductase</keyword>
<comment type="catalytic activity">
    <reaction evidence="7 8">
        <text>shikimate + NADP(+) = 3-dehydroshikimate + NADPH + H(+)</text>
        <dbReference type="Rhea" id="RHEA:17737"/>
        <dbReference type="ChEBI" id="CHEBI:15378"/>
        <dbReference type="ChEBI" id="CHEBI:16630"/>
        <dbReference type="ChEBI" id="CHEBI:36208"/>
        <dbReference type="ChEBI" id="CHEBI:57783"/>
        <dbReference type="ChEBI" id="CHEBI:58349"/>
        <dbReference type="EC" id="1.1.1.25"/>
    </reaction>
</comment>
<evidence type="ECO:0000256" key="2">
    <source>
        <dbReference type="ARBA" id="ARBA00012962"/>
    </source>
</evidence>
<sequence length="281" mass="30130">MDTKRYAVFGHPVKHSLSPFIHREFARQFGLSLSYEAIDATPEGFAAALDTFAAAGGVGANVTLPHKQAAYGLCARLSARAQRAGAVNTLTRIPEGWEGDNTDGAGLVRDLTERRRLDLRGRSVLLLGAGGAARGIVPALLDAGVLRLVVVNRTPVKADELCDRLGEPDRATSRYWEDMRELGDFELIVNATSAGRDGQALDLPLSLVNSLTTAVDLSYGEVAIPFLAWARAAGCRLAVDGLGMLVEQAALSFAHWHGKRPDTEPVYQALRERDVALATGD</sequence>
<dbReference type="InterPro" id="IPR046346">
    <property type="entry name" value="Aminoacid_DH-like_N_sf"/>
</dbReference>
<dbReference type="InterPro" id="IPR041121">
    <property type="entry name" value="SDH_C"/>
</dbReference>
<dbReference type="InterPro" id="IPR022893">
    <property type="entry name" value="Shikimate_DH_fam"/>
</dbReference>
<dbReference type="InterPro" id="IPR006151">
    <property type="entry name" value="Shikm_DH/Glu-tRNA_Rdtase"/>
</dbReference>
<dbReference type="Gene3D" id="3.40.50.10860">
    <property type="entry name" value="Leucine Dehydrogenase, chain A, domain 1"/>
    <property type="match status" value="1"/>
</dbReference>
<evidence type="ECO:0000256" key="7">
    <source>
        <dbReference type="ARBA" id="ARBA00049442"/>
    </source>
</evidence>
<comment type="caution">
    <text evidence="12">The sequence shown here is derived from an EMBL/GenBank/DDBJ whole genome shotgun (WGS) entry which is preliminary data.</text>
</comment>
<evidence type="ECO:0000256" key="5">
    <source>
        <dbReference type="ARBA" id="ARBA00023002"/>
    </source>
</evidence>
<dbReference type="GO" id="GO:0008652">
    <property type="term" value="P:amino acid biosynthetic process"/>
    <property type="evidence" value="ECO:0007669"/>
    <property type="project" value="UniProtKB-KW"/>
</dbReference>
<dbReference type="InterPro" id="IPR036291">
    <property type="entry name" value="NAD(P)-bd_dom_sf"/>
</dbReference>
<feature type="binding site" evidence="8">
    <location>
        <begin position="128"/>
        <end position="132"/>
    </location>
    <ligand>
        <name>NADP(+)</name>
        <dbReference type="ChEBI" id="CHEBI:58349"/>
    </ligand>
</feature>
<dbReference type="GO" id="GO:0004764">
    <property type="term" value="F:shikimate 3-dehydrogenase (NADP+) activity"/>
    <property type="evidence" value="ECO:0007669"/>
    <property type="project" value="UniProtKB-UniRule"/>
</dbReference>
<evidence type="ECO:0000313" key="12">
    <source>
        <dbReference type="EMBL" id="MBB5014196.1"/>
    </source>
</evidence>
<dbReference type="AlphaFoldDB" id="A0A7W7XXJ2"/>
<dbReference type="NCBIfam" id="TIGR00507">
    <property type="entry name" value="aroE"/>
    <property type="match status" value="1"/>
</dbReference>
<feature type="binding site" evidence="8">
    <location>
        <begin position="152"/>
        <end position="157"/>
    </location>
    <ligand>
        <name>NADP(+)</name>
        <dbReference type="ChEBI" id="CHEBI:58349"/>
    </ligand>
</feature>
<comment type="similarity">
    <text evidence="8">Belongs to the shikimate dehydrogenase family.</text>
</comment>
<dbReference type="EMBL" id="JACHHX010000001">
    <property type="protein sequence ID" value="MBB5014196.1"/>
    <property type="molecule type" value="Genomic_DNA"/>
</dbReference>
<dbReference type="GO" id="GO:0009073">
    <property type="term" value="P:aromatic amino acid family biosynthetic process"/>
    <property type="evidence" value="ECO:0007669"/>
    <property type="project" value="UniProtKB-KW"/>
</dbReference>
<comment type="pathway">
    <text evidence="1 8">Metabolic intermediate biosynthesis; chorismate biosynthesis; chorismate from D-erythrose 4-phosphate and phosphoenolpyruvate: step 4/7.</text>
</comment>
<comment type="function">
    <text evidence="8">Involved in the biosynthesis of the chorismate, which leads to the biosynthesis of aromatic amino acids. Catalyzes the reversible NADPH linked reduction of 3-dehydroshikimate (DHSA) to yield shikimate (SA).</text>
</comment>
<gene>
    <name evidence="8" type="primary">aroE</name>
    <name evidence="12" type="ORF">HNQ58_000067</name>
</gene>
<dbReference type="GO" id="GO:0005829">
    <property type="term" value="C:cytosol"/>
    <property type="evidence" value="ECO:0007669"/>
    <property type="project" value="TreeGrafter"/>
</dbReference>
<dbReference type="GO" id="GO:0019632">
    <property type="term" value="P:shikimate metabolic process"/>
    <property type="evidence" value="ECO:0007669"/>
    <property type="project" value="InterPro"/>
</dbReference>
<proteinExistence type="inferred from homology"/>
<evidence type="ECO:0000256" key="3">
    <source>
        <dbReference type="ARBA" id="ARBA00022605"/>
    </source>
</evidence>
<dbReference type="RefSeq" id="WP_183946792.1">
    <property type="nucleotide sequence ID" value="NZ_JACHHX010000001.1"/>
</dbReference>
<name>A0A7W7XXJ2_9GAMM</name>
<accession>A0A7W7XXJ2</accession>
<dbReference type="InterPro" id="IPR011342">
    <property type="entry name" value="Shikimate_DH"/>
</dbReference>
<dbReference type="PANTHER" id="PTHR21089">
    <property type="entry name" value="SHIKIMATE DEHYDROGENASE"/>
    <property type="match status" value="1"/>
</dbReference>
<evidence type="ECO:0000256" key="1">
    <source>
        <dbReference type="ARBA" id="ARBA00004871"/>
    </source>
</evidence>
<keyword evidence="6 8" id="KW-0057">Aromatic amino acid biosynthesis</keyword>
<dbReference type="Proteomes" id="UP000519004">
    <property type="component" value="Unassembled WGS sequence"/>
</dbReference>
<dbReference type="UniPathway" id="UPA00053">
    <property type="reaction ID" value="UER00087"/>
</dbReference>
<evidence type="ECO:0000256" key="8">
    <source>
        <dbReference type="HAMAP-Rule" id="MF_00222"/>
    </source>
</evidence>
<dbReference type="FunFam" id="3.40.50.10860:FF:000006">
    <property type="entry name" value="Shikimate dehydrogenase (NADP(+))"/>
    <property type="match status" value="1"/>
</dbReference>
<dbReference type="InterPro" id="IPR013708">
    <property type="entry name" value="Shikimate_DH-bd_N"/>
</dbReference>
<comment type="caution">
    <text evidence="8">Lacks conserved residue(s) required for the propagation of feature annotation.</text>
</comment>
<dbReference type="HAMAP" id="MF_00222">
    <property type="entry name" value="Shikimate_DH_AroE"/>
    <property type="match status" value="1"/>
</dbReference>
<dbReference type="SUPFAM" id="SSF53223">
    <property type="entry name" value="Aminoacid dehydrogenase-like, N-terminal domain"/>
    <property type="match status" value="1"/>
</dbReference>
<evidence type="ECO:0000259" key="9">
    <source>
        <dbReference type="Pfam" id="PF01488"/>
    </source>
</evidence>
<dbReference type="SUPFAM" id="SSF51735">
    <property type="entry name" value="NAD(P)-binding Rossmann-fold domains"/>
    <property type="match status" value="1"/>
</dbReference>
<comment type="subunit">
    <text evidence="8">Homodimer.</text>
</comment>
<dbReference type="Pfam" id="PF01488">
    <property type="entry name" value="Shikimate_DH"/>
    <property type="match status" value="1"/>
</dbReference>
<keyword evidence="3 8" id="KW-0028">Amino-acid biosynthesis</keyword>
<dbReference type="Pfam" id="PF18317">
    <property type="entry name" value="SDH_C"/>
    <property type="match status" value="1"/>
</dbReference>
<dbReference type="GO" id="GO:0009423">
    <property type="term" value="P:chorismate biosynthetic process"/>
    <property type="evidence" value="ECO:0007669"/>
    <property type="project" value="UniProtKB-UniRule"/>
</dbReference>
<dbReference type="CDD" id="cd01065">
    <property type="entry name" value="NAD_bind_Shikimate_DH"/>
    <property type="match status" value="1"/>
</dbReference>
<evidence type="ECO:0000259" key="10">
    <source>
        <dbReference type="Pfam" id="PF08501"/>
    </source>
</evidence>
<evidence type="ECO:0000256" key="4">
    <source>
        <dbReference type="ARBA" id="ARBA00022857"/>
    </source>
</evidence>
<organism evidence="12 13">
    <name type="scientific">Rehaibacterium terrae</name>
    <dbReference type="NCBI Taxonomy" id="1341696"/>
    <lineage>
        <taxon>Bacteria</taxon>
        <taxon>Pseudomonadati</taxon>
        <taxon>Pseudomonadota</taxon>
        <taxon>Gammaproteobacteria</taxon>
        <taxon>Lysobacterales</taxon>
        <taxon>Lysobacteraceae</taxon>
        <taxon>Rehaibacterium</taxon>
    </lineage>
</organism>
<dbReference type="Gene3D" id="3.40.50.720">
    <property type="entry name" value="NAD(P)-binding Rossmann-like Domain"/>
    <property type="match status" value="1"/>
</dbReference>
<protein>
    <recommendedName>
        <fullName evidence="2 8">Shikimate dehydrogenase (NADP(+))</fullName>
        <shortName evidence="8">SDH</shortName>
        <ecNumber evidence="2 8">1.1.1.25</ecNumber>
    </recommendedName>
</protein>
<dbReference type="Pfam" id="PF08501">
    <property type="entry name" value="Shikimate_dh_N"/>
    <property type="match status" value="1"/>
</dbReference>
<evidence type="ECO:0000313" key="13">
    <source>
        <dbReference type="Proteomes" id="UP000519004"/>
    </source>
</evidence>
<feature type="binding site" evidence="8">
    <location>
        <position position="217"/>
    </location>
    <ligand>
        <name>NADP(+)</name>
        <dbReference type="ChEBI" id="CHEBI:58349"/>
    </ligand>
</feature>
<feature type="active site" description="Proton acceptor" evidence="8">
    <location>
        <position position="67"/>
    </location>
</feature>
<feature type="binding site" evidence="8">
    <location>
        <position position="88"/>
    </location>
    <ligand>
        <name>shikimate</name>
        <dbReference type="ChEBI" id="CHEBI:36208"/>
    </ligand>
</feature>
<dbReference type="EC" id="1.1.1.25" evidence="2 8"/>
<dbReference type="GO" id="GO:0050661">
    <property type="term" value="F:NADP binding"/>
    <property type="evidence" value="ECO:0007669"/>
    <property type="project" value="InterPro"/>
</dbReference>
<feature type="binding site" evidence="8">
    <location>
        <position position="103"/>
    </location>
    <ligand>
        <name>shikimate</name>
        <dbReference type="ChEBI" id="CHEBI:36208"/>
    </ligand>
</feature>
<feature type="binding site" evidence="8">
    <location>
        <position position="241"/>
    </location>
    <ligand>
        <name>NADP(+)</name>
        <dbReference type="ChEBI" id="CHEBI:58349"/>
    </ligand>
</feature>
<dbReference type="NCBIfam" id="NF001310">
    <property type="entry name" value="PRK00258.1-2"/>
    <property type="match status" value="1"/>
</dbReference>
<feature type="domain" description="SDH C-terminal" evidence="11">
    <location>
        <begin position="241"/>
        <end position="271"/>
    </location>
</feature>
<evidence type="ECO:0000256" key="6">
    <source>
        <dbReference type="ARBA" id="ARBA00023141"/>
    </source>
</evidence>
<feature type="binding site" evidence="8">
    <location>
        <position position="219"/>
    </location>
    <ligand>
        <name>shikimate</name>
        <dbReference type="ChEBI" id="CHEBI:36208"/>
    </ligand>
</feature>
<evidence type="ECO:0000259" key="11">
    <source>
        <dbReference type="Pfam" id="PF18317"/>
    </source>
</evidence>
<reference evidence="12 13" key="1">
    <citation type="submission" date="2020-08" db="EMBL/GenBank/DDBJ databases">
        <title>Genomic Encyclopedia of Type Strains, Phase IV (KMG-IV): sequencing the most valuable type-strain genomes for metagenomic binning, comparative biology and taxonomic classification.</title>
        <authorList>
            <person name="Goeker M."/>
        </authorList>
    </citation>
    <scope>NUCLEOTIDE SEQUENCE [LARGE SCALE GENOMIC DNA]</scope>
    <source>
        <strain evidence="12 13">DSM 25897</strain>
    </source>
</reference>
<keyword evidence="4 8" id="KW-0521">NADP</keyword>
<feature type="binding site" evidence="8">
    <location>
        <position position="63"/>
    </location>
    <ligand>
        <name>shikimate</name>
        <dbReference type="ChEBI" id="CHEBI:36208"/>
    </ligand>
</feature>
<feature type="binding site" evidence="8">
    <location>
        <position position="248"/>
    </location>
    <ligand>
        <name>shikimate</name>
        <dbReference type="ChEBI" id="CHEBI:36208"/>
    </ligand>
</feature>
<dbReference type="PANTHER" id="PTHR21089:SF1">
    <property type="entry name" value="BIFUNCTIONAL 3-DEHYDROQUINATE DEHYDRATASE_SHIKIMATE DEHYDROGENASE, CHLOROPLASTIC"/>
    <property type="match status" value="1"/>
</dbReference>